<evidence type="ECO:0000256" key="2">
    <source>
        <dbReference type="ARBA" id="ARBA00023315"/>
    </source>
</evidence>
<dbReference type="RefSeq" id="WP_101714095.1">
    <property type="nucleotide sequence ID" value="NZ_CP026100.1"/>
</dbReference>
<protein>
    <submittedName>
        <fullName evidence="6">30S ribosomal protein S5 alanine N-acetyltransferase</fullName>
    </submittedName>
</protein>
<evidence type="ECO:0000256" key="3">
    <source>
        <dbReference type="ARBA" id="ARBA00038502"/>
    </source>
</evidence>
<keyword evidence="6" id="KW-0687">Ribonucleoprotein</keyword>
<keyword evidence="2" id="KW-0012">Acyltransferase</keyword>
<dbReference type="PROSITE" id="PS51186">
    <property type="entry name" value="GNAT"/>
    <property type="match status" value="1"/>
</dbReference>
<dbReference type="AlphaFoldDB" id="A0A2N5CRA6"/>
<proteinExistence type="inferred from homology"/>
<gene>
    <name evidence="5" type="ORF">C1707_07360</name>
    <name evidence="6" type="ORF">CFHF_16535</name>
</gene>
<accession>A0A2N5CRA6</accession>
<evidence type="ECO:0000259" key="4">
    <source>
        <dbReference type="PROSITE" id="PS51186"/>
    </source>
</evidence>
<dbReference type="Proteomes" id="UP000281192">
    <property type="component" value="Chromosome"/>
</dbReference>
<evidence type="ECO:0000256" key="1">
    <source>
        <dbReference type="ARBA" id="ARBA00022679"/>
    </source>
</evidence>
<dbReference type="SUPFAM" id="SSF55729">
    <property type="entry name" value="Acyl-CoA N-acyltransferases (Nat)"/>
    <property type="match status" value="1"/>
</dbReference>
<reference evidence="5 8" key="2">
    <citation type="submission" date="2018-01" db="EMBL/GenBank/DDBJ databases">
        <title>Complete genome sequence of Caulobacter flavus RHGG3.</title>
        <authorList>
            <person name="Yang E."/>
        </authorList>
    </citation>
    <scope>NUCLEOTIDE SEQUENCE [LARGE SCALE GENOMIC DNA]</scope>
    <source>
        <strain evidence="5 8">RHGG3</strain>
    </source>
</reference>
<dbReference type="PANTHER" id="PTHR43792:SF8">
    <property type="entry name" value="[RIBOSOMAL PROTEIN US5]-ALANINE N-ACETYLTRANSFERASE"/>
    <property type="match status" value="1"/>
</dbReference>
<dbReference type="Gene3D" id="3.40.630.30">
    <property type="match status" value="1"/>
</dbReference>
<dbReference type="Proteomes" id="UP000234483">
    <property type="component" value="Unassembled WGS sequence"/>
</dbReference>
<keyword evidence="8" id="KW-1185">Reference proteome</keyword>
<organism evidence="6 7">
    <name type="scientific">Caulobacter flavus</name>
    <dbReference type="NCBI Taxonomy" id="1679497"/>
    <lineage>
        <taxon>Bacteria</taxon>
        <taxon>Pseudomonadati</taxon>
        <taxon>Pseudomonadota</taxon>
        <taxon>Alphaproteobacteria</taxon>
        <taxon>Caulobacterales</taxon>
        <taxon>Caulobacteraceae</taxon>
        <taxon>Caulobacter</taxon>
    </lineage>
</organism>
<dbReference type="KEGG" id="cfh:C1707_07360"/>
<dbReference type="PANTHER" id="PTHR43792">
    <property type="entry name" value="GNAT FAMILY, PUTATIVE (AFU_ORTHOLOGUE AFUA_3G00765)-RELATED-RELATED"/>
    <property type="match status" value="1"/>
</dbReference>
<dbReference type="GO" id="GO:0005840">
    <property type="term" value="C:ribosome"/>
    <property type="evidence" value="ECO:0007669"/>
    <property type="project" value="UniProtKB-KW"/>
</dbReference>
<dbReference type="EMBL" id="PJRQ01000035">
    <property type="protein sequence ID" value="PLR11266.1"/>
    <property type="molecule type" value="Genomic_DNA"/>
</dbReference>
<evidence type="ECO:0000313" key="8">
    <source>
        <dbReference type="Proteomes" id="UP000281192"/>
    </source>
</evidence>
<keyword evidence="1 6" id="KW-0808">Transferase</keyword>
<evidence type="ECO:0000313" key="5">
    <source>
        <dbReference type="EMBL" id="AYV46081.1"/>
    </source>
</evidence>
<dbReference type="OrthoDB" id="9801669at2"/>
<dbReference type="GO" id="GO:0005737">
    <property type="term" value="C:cytoplasm"/>
    <property type="evidence" value="ECO:0007669"/>
    <property type="project" value="TreeGrafter"/>
</dbReference>
<evidence type="ECO:0000313" key="6">
    <source>
        <dbReference type="EMBL" id="PLR11266.1"/>
    </source>
</evidence>
<keyword evidence="6" id="KW-0689">Ribosomal protein</keyword>
<dbReference type="InterPro" id="IPR051531">
    <property type="entry name" value="N-acetyltransferase"/>
</dbReference>
<evidence type="ECO:0000313" key="7">
    <source>
        <dbReference type="Proteomes" id="UP000234483"/>
    </source>
</evidence>
<dbReference type="GO" id="GO:0008999">
    <property type="term" value="F:protein-N-terminal-alanine acetyltransferase activity"/>
    <property type="evidence" value="ECO:0007669"/>
    <property type="project" value="TreeGrafter"/>
</dbReference>
<dbReference type="EMBL" id="CP026100">
    <property type="protein sequence ID" value="AYV46081.1"/>
    <property type="molecule type" value="Genomic_DNA"/>
</dbReference>
<dbReference type="InterPro" id="IPR000182">
    <property type="entry name" value="GNAT_dom"/>
</dbReference>
<feature type="domain" description="N-acetyltransferase" evidence="4">
    <location>
        <begin position="21"/>
        <end position="187"/>
    </location>
</feature>
<reference evidence="6 7" key="1">
    <citation type="submission" date="2017-12" db="EMBL/GenBank/DDBJ databases">
        <title>The genome sequence of Caulobacter flavus CGMCC1 15093.</title>
        <authorList>
            <person name="Gao J."/>
            <person name="Mao X."/>
            <person name="Sun J."/>
        </authorList>
    </citation>
    <scope>NUCLEOTIDE SEQUENCE [LARGE SCALE GENOMIC DNA]</scope>
    <source>
        <strain evidence="6 7">CGMCC1 15093</strain>
    </source>
</reference>
<dbReference type="Pfam" id="PF13302">
    <property type="entry name" value="Acetyltransf_3"/>
    <property type="match status" value="1"/>
</dbReference>
<comment type="similarity">
    <text evidence="3">Belongs to the acetyltransferase family. RimJ subfamily.</text>
</comment>
<sequence>MSAILRLFRIDHGPRIDAERVYLRLPRLADHKPWAQLRAASRGYLTPWEPSWPADDLTRTAFRQRLAAYARELETGEAFPFFVFRKDDDAIVGGVRLFNIRRGVSQTGVMGYWSGEAHAGKGYTTEAVKAVIDFAFGPLGLHRLEAACMPHNVRSADLLSRCGFSEEGYARAYLKINGEWRDHRLFGLIAPT</sequence>
<dbReference type="InterPro" id="IPR016181">
    <property type="entry name" value="Acyl_CoA_acyltransferase"/>
</dbReference>
<name>A0A2N5CRA6_9CAUL</name>